<dbReference type="InterPro" id="IPR051276">
    <property type="entry name" value="Saccharopine_DH-like_oxidrdct"/>
</dbReference>
<keyword evidence="2" id="KW-0472">Membrane</keyword>
<dbReference type="PANTHER" id="PTHR12286:SF5">
    <property type="entry name" value="SACCHAROPINE DEHYDROGENASE-LIKE OXIDOREDUCTASE"/>
    <property type="match status" value="1"/>
</dbReference>
<keyword evidence="5" id="KW-1185">Reference proteome</keyword>
<feature type="domain" description="Saccharopine dehydrogenase NADP binding" evidence="3">
    <location>
        <begin position="11"/>
        <end position="140"/>
    </location>
</feature>
<dbReference type="GO" id="GO:0005811">
    <property type="term" value="C:lipid droplet"/>
    <property type="evidence" value="ECO:0007669"/>
    <property type="project" value="TreeGrafter"/>
</dbReference>
<accession>A0A9P4JR92</accession>
<comment type="caution">
    <text evidence="4">The sequence shown here is derived from an EMBL/GenBank/DDBJ whole genome shotgun (WGS) entry which is preliminary data.</text>
</comment>
<organism evidence="4 5">
    <name type="scientific">Delitschia confertaspora ATCC 74209</name>
    <dbReference type="NCBI Taxonomy" id="1513339"/>
    <lineage>
        <taxon>Eukaryota</taxon>
        <taxon>Fungi</taxon>
        <taxon>Dikarya</taxon>
        <taxon>Ascomycota</taxon>
        <taxon>Pezizomycotina</taxon>
        <taxon>Dothideomycetes</taxon>
        <taxon>Pleosporomycetidae</taxon>
        <taxon>Pleosporales</taxon>
        <taxon>Delitschiaceae</taxon>
        <taxon>Delitschia</taxon>
    </lineage>
</organism>
<evidence type="ECO:0000256" key="2">
    <source>
        <dbReference type="SAM" id="Phobius"/>
    </source>
</evidence>
<keyword evidence="2" id="KW-1133">Transmembrane helix</keyword>
<dbReference type="GO" id="GO:0009247">
    <property type="term" value="P:glycolipid biosynthetic process"/>
    <property type="evidence" value="ECO:0007669"/>
    <property type="project" value="TreeGrafter"/>
</dbReference>
<dbReference type="GO" id="GO:0005739">
    <property type="term" value="C:mitochondrion"/>
    <property type="evidence" value="ECO:0007669"/>
    <property type="project" value="TreeGrafter"/>
</dbReference>
<dbReference type="Pfam" id="PF03435">
    <property type="entry name" value="Sacchrp_dh_NADP"/>
    <property type="match status" value="1"/>
</dbReference>
<dbReference type="PANTHER" id="PTHR12286">
    <property type="entry name" value="SACCHAROPINE DEHYDROGENASE-LIKE OXIDOREDUCTASE"/>
    <property type="match status" value="1"/>
</dbReference>
<dbReference type="OrthoDB" id="10268090at2759"/>
<feature type="transmembrane region" description="Helical" evidence="2">
    <location>
        <begin position="300"/>
        <end position="321"/>
    </location>
</feature>
<evidence type="ECO:0000313" key="4">
    <source>
        <dbReference type="EMBL" id="KAF2201784.1"/>
    </source>
</evidence>
<evidence type="ECO:0000256" key="1">
    <source>
        <dbReference type="ARBA" id="ARBA00038048"/>
    </source>
</evidence>
<protein>
    <recommendedName>
        <fullName evidence="3">Saccharopine dehydrogenase NADP binding domain-containing protein</fullName>
    </recommendedName>
</protein>
<sequence>MAHNDREYELVLLGASGYTGKLTAEYIAQHLPTDLKWAVAGRNAKKLQAVVEEIAQLNPDRAAPAIEVCELKKEELGELARKTRLVITTVGPFMFYGEQVLEACAGNGTHYLDCTGEIPWVYEMIEKYHETARKNGAIIIPQAGVDSVPSDLLTFVLTTTMRRTHNAPTSNAIVSLAIANTGVSGGTLLTAISLFSKYSLRKLAMSMKPYALSPVPAANPSPSPSSSWFYRAFGLLKVDELGGLQTDGVMASVNTSIVHRSWGLYESIVAKDSSKSSLSYGSRFRYTEYMRAKGFVHGAVWHYMFLFTGVLLAFPLTRWILTPLLKLVLPGAGSGPSKEEMKNNILSWRGIGIAETESSKKVAGEFTVKKGGYEATALTLAEAAMVILRGDVSDTEAGKLGGGVLTPATLGEQYVKRLQKAGVKLEAERL</sequence>
<comment type="similarity">
    <text evidence="1">Belongs to the saccharopine dehydrogenase family.</text>
</comment>
<evidence type="ECO:0000259" key="3">
    <source>
        <dbReference type="Pfam" id="PF03435"/>
    </source>
</evidence>
<name>A0A9P4JR92_9PLEO</name>
<dbReference type="Proteomes" id="UP000799536">
    <property type="component" value="Unassembled WGS sequence"/>
</dbReference>
<feature type="transmembrane region" description="Helical" evidence="2">
    <location>
        <begin position="172"/>
        <end position="195"/>
    </location>
</feature>
<dbReference type="SUPFAM" id="SSF51735">
    <property type="entry name" value="NAD(P)-binding Rossmann-fold domains"/>
    <property type="match status" value="1"/>
</dbReference>
<dbReference type="Gene3D" id="3.40.50.720">
    <property type="entry name" value="NAD(P)-binding Rossmann-like Domain"/>
    <property type="match status" value="1"/>
</dbReference>
<dbReference type="InterPro" id="IPR005097">
    <property type="entry name" value="Sacchrp_dh_NADP-bd"/>
</dbReference>
<dbReference type="EMBL" id="ML993961">
    <property type="protein sequence ID" value="KAF2201784.1"/>
    <property type="molecule type" value="Genomic_DNA"/>
</dbReference>
<proteinExistence type="inferred from homology"/>
<dbReference type="AlphaFoldDB" id="A0A9P4JR92"/>
<dbReference type="GO" id="GO:0005886">
    <property type="term" value="C:plasma membrane"/>
    <property type="evidence" value="ECO:0007669"/>
    <property type="project" value="TreeGrafter"/>
</dbReference>
<keyword evidence="2" id="KW-0812">Transmembrane</keyword>
<evidence type="ECO:0000313" key="5">
    <source>
        <dbReference type="Proteomes" id="UP000799536"/>
    </source>
</evidence>
<reference evidence="4" key="1">
    <citation type="journal article" date="2020" name="Stud. Mycol.">
        <title>101 Dothideomycetes genomes: a test case for predicting lifestyles and emergence of pathogens.</title>
        <authorList>
            <person name="Haridas S."/>
            <person name="Albert R."/>
            <person name="Binder M."/>
            <person name="Bloem J."/>
            <person name="Labutti K."/>
            <person name="Salamov A."/>
            <person name="Andreopoulos B."/>
            <person name="Baker S."/>
            <person name="Barry K."/>
            <person name="Bills G."/>
            <person name="Bluhm B."/>
            <person name="Cannon C."/>
            <person name="Castanera R."/>
            <person name="Culley D."/>
            <person name="Daum C."/>
            <person name="Ezra D."/>
            <person name="Gonzalez J."/>
            <person name="Henrissat B."/>
            <person name="Kuo A."/>
            <person name="Liang C."/>
            <person name="Lipzen A."/>
            <person name="Lutzoni F."/>
            <person name="Magnuson J."/>
            <person name="Mondo S."/>
            <person name="Nolan M."/>
            <person name="Ohm R."/>
            <person name="Pangilinan J."/>
            <person name="Park H.-J."/>
            <person name="Ramirez L."/>
            <person name="Alfaro M."/>
            <person name="Sun H."/>
            <person name="Tritt A."/>
            <person name="Yoshinaga Y."/>
            <person name="Zwiers L.-H."/>
            <person name="Turgeon B."/>
            <person name="Goodwin S."/>
            <person name="Spatafora J."/>
            <person name="Crous P."/>
            <person name="Grigoriev I."/>
        </authorList>
    </citation>
    <scope>NUCLEOTIDE SEQUENCE</scope>
    <source>
        <strain evidence="4">ATCC 74209</strain>
    </source>
</reference>
<dbReference type="InterPro" id="IPR036291">
    <property type="entry name" value="NAD(P)-bd_dom_sf"/>
</dbReference>
<gene>
    <name evidence="4" type="ORF">GQ43DRAFT_440262</name>
</gene>